<comment type="caution">
    <text evidence="2">The sequence shown here is derived from an EMBL/GenBank/DDBJ whole genome shotgun (WGS) entry which is preliminary data.</text>
</comment>
<proteinExistence type="predicted"/>
<evidence type="ECO:0000256" key="1">
    <source>
        <dbReference type="SAM" id="Coils"/>
    </source>
</evidence>
<feature type="coiled-coil region" evidence="1">
    <location>
        <begin position="449"/>
        <end position="486"/>
    </location>
</feature>
<keyword evidence="3" id="KW-1185">Reference proteome</keyword>
<keyword evidence="1" id="KW-0175">Coiled coil</keyword>
<dbReference type="OrthoDB" id="2675821at2"/>
<sequence>MLERTNSEGKVLLKSLVRLQGEDLRLLYTLFNEVTVWTALRNRVFDKINFISKTEDENHHFETLQEKAGDFVVEPDEELQLRLLLEIAKTLKIKKVHCANEADLIELTEHITDAVIQLLQEQDLDFTGSTIEKLAQWQLQKLAQSCQDCTSEGLDDTAQAEPKALPASSELLESTLTSEASTATAMATEVAVTAIDNSFAQNTENAQLEKELTEIKSALARIAKPSFLLKLFGGSTSWLSFSQSNLFREKLLPLLITLIILPELKKPSEESNVHLITLRWNQLHSDYQKLSETMQSIKKSQKQLEEQVDLTKAALTNLQEKLALNEKKETITRASLLEKVKDSQMFVRDGAVKDSDLYKGTKEDEQVNLLALQYLYKLGEVVLAEEKANNEPPKLLKKIKNWHAGQGQKKELTALEEQLIPALLNSTVTFANEERTIIHECQSKQQNLREKMEQNLAKTESLLQSIRVDMKHQEKLERELKELELNYYGLAGLA</sequence>
<dbReference type="EMBL" id="WBXO01000003">
    <property type="protein sequence ID" value="KAB2953412.1"/>
    <property type="molecule type" value="Genomic_DNA"/>
</dbReference>
<name>A0A6I0F4B2_9FIRM</name>
<protein>
    <submittedName>
        <fullName evidence="2">Uncharacterized protein</fullName>
    </submittedName>
</protein>
<dbReference type="Proteomes" id="UP000468766">
    <property type="component" value="Unassembled WGS sequence"/>
</dbReference>
<organism evidence="2 3">
    <name type="scientific">Heliorestis acidaminivorans</name>
    <dbReference type="NCBI Taxonomy" id="553427"/>
    <lineage>
        <taxon>Bacteria</taxon>
        <taxon>Bacillati</taxon>
        <taxon>Bacillota</taxon>
        <taxon>Clostridia</taxon>
        <taxon>Eubacteriales</taxon>
        <taxon>Heliobacteriaceae</taxon>
        <taxon>Heliorestis</taxon>
    </lineage>
</organism>
<evidence type="ECO:0000313" key="2">
    <source>
        <dbReference type="EMBL" id="KAB2953412.1"/>
    </source>
</evidence>
<accession>A0A6I0F4B2</accession>
<reference evidence="2 3" key="1">
    <citation type="submission" date="2019-10" db="EMBL/GenBank/DDBJ databases">
        <title>Whole-genome sequence of the extremophile Heliorestis acidaminivorans DSM 24790.</title>
        <authorList>
            <person name="Kyndt J.A."/>
            <person name="Meyer T.E."/>
        </authorList>
    </citation>
    <scope>NUCLEOTIDE SEQUENCE [LARGE SCALE GENOMIC DNA]</scope>
    <source>
        <strain evidence="2 3">DSM 24790</strain>
    </source>
</reference>
<evidence type="ECO:0000313" key="3">
    <source>
        <dbReference type="Proteomes" id="UP000468766"/>
    </source>
</evidence>
<dbReference type="RefSeq" id="WP_151619432.1">
    <property type="nucleotide sequence ID" value="NZ_WBXO01000003.1"/>
</dbReference>
<dbReference type="AlphaFoldDB" id="A0A6I0F4B2"/>
<feature type="coiled-coil region" evidence="1">
    <location>
        <begin position="287"/>
        <end position="321"/>
    </location>
</feature>
<gene>
    <name evidence="2" type="ORF">F9B85_05750</name>
</gene>